<name>A0A4Y9IIT7_9BACT</name>
<proteinExistence type="predicted"/>
<evidence type="ECO:0000313" key="2">
    <source>
        <dbReference type="Proteomes" id="UP000298285"/>
    </source>
</evidence>
<evidence type="ECO:0000313" key="1">
    <source>
        <dbReference type="EMBL" id="TFU86976.1"/>
    </source>
</evidence>
<dbReference type="EMBL" id="SPPK01000007">
    <property type="protein sequence ID" value="TFU86976.1"/>
    <property type="molecule type" value="Genomic_DNA"/>
</dbReference>
<sequence>MVLEIKDEARIEDLTARGLVEVLEEKVDDDDTTQINVFGKDVEKKSVITALKAIGEKVAWNIKDENLIANIAALDEEKTVALKTALGI</sequence>
<protein>
    <submittedName>
        <fullName evidence="1">Uncharacterized protein</fullName>
    </submittedName>
</protein>
<dbReference type="Proteomes" id="UP000298285">
    <property type="component" value="Unassembled WGS sequence"/>
</dbReference>
<dbReference type="OrthoDB" id="1100690at2"/>
<gene>
    <name evidence="1" type="ORF">E4T88_16130</name>
</gene>
<organism evidence="1 2">
    <name type="scientific">Dysgonomonas mossii</name>
    <dbReference type="NCBI Taxonomy" id="163665"/>
    <lineage>
        <taxon>Bacteria</taxon>
        <taxon>Pseudomonadati</taxon>
        <taxon>Bacteroidota</taxon>
        <taxon>Bacteroidia</taxon>
        <taxon>Bacteroidales</taxon>
        <taxon>Dysgonomonadaceae</taxon>
        <taxon>Dysgonomonas</taxon>
    </lineage>
</organism>
<dbReference type="RefSeq" id="WP_135107248.1">
    <property type="nucleotide sequence ID" value="NZ_JADGKW010000007.1"/>
</dbReference>
<accession>A0A4Y9IIT7</accession>
<reference evidence="1 2" key="1">
    <citation type="submission" date="2019-03" db="EMBL/GenBank/DDBJ databases">
        <title>Diversity of the mouse oral microbiome.</title>
        <authorList>
            <person name="Joseph S."/>
            <person name="Aduse-Opoku J."/>
            <person name="Curtis M."/>
            <person name="Wade W."/>
            <person name="Hashim A."/>
        </authorList>
    </citation>
    <scope>NUCLEOTIDE SEQUENCE [LARGE SCALE GENOMIC DNA]</scope>
    <source>
        <strain evidence="1 2">P11</strain>
    </source>
</reference>
<dbReference type="AlphaFoldDB" id="A0A4Y9IIT7"/>
<comment type="caution">
    <text evidence="1">The sequence shown here is derived from an EMBL/GenBank/DDBJ whole genome shotgun (WGS) entry which is preliminary data.</text>
</comment>